<proteinExistence type="predicted"/>
<dbReference type="Gene3D" id="1.10.10.2910">
    <property type="match status" value="1"/>
</dbReference>
<evidence type="ECO:0000313" key="2">
    <source>
        <dbReference type="Proteomes" id="UP001055940"/>
    </source>
</evidence>
<name>A0ABY5DFD1_9ACTN</name>
<protein>
    <submittedName>
        <fullName evidence="1">ImmA/IrrE family metallo-endopeptidase</fullName>
    </submittedName>
</protein>
<evidence type="ECO:0000313" key="1">
    <source>
        <dbReference type="EMBL" id="USY21807.1"/>
    </source>
</evidence>
<dbReference type="Proteomes" id="UP001055940">
    <property type="component" value="Chromosome"/>
</dbReference>
<sequence length="140" mass="16010">MEQISHWRGREIILIPLEMPVEVPSGMWISTEEHDCIYYEKNTSPLHQEHIIAHEIGHMIFDHRSADEEKLSFATARILMPSLDPELIRRALGRTHFDDQEELEAETFATVATQLFAGPEKIPPKHTAAGRLRAALEGDF</sequence>
<accession>A0ABY5DFD1</accession>
<reference evidence="1" key="1">
    <citation type="submission" date="2022-06" db="EMBL/GenBank/DDBJ databases">
        <authorList>
            <person name="Ping M."/>
        </authorList>
    </citation>
    <scope>NUCLEOTIDE SEQUENCE</scope>
    <source>
        <strain evidence="1">JCM11759T</strain>
    </source>
</reference>
<dbReference type="EMBL" id="CP099837">
    <property type="protein sequence ID" value="USY21807.1"/>
    <property type="molecule type" value="Genomic_DNA"/>
</dbReference>
<gene>
    <name evidence="1" type="ORF">NE857_09455</name>
</gene>
<dbReference type="RefSeq" id="WP_254420646.1">
    <property type="nucleotide sequence ID" value="NZ_BAAAJB010000058.1"/>
</dbReference>
<organism evidence="1 2">
    <name type="scientific">Nocardiopsis exhalans</name>
    <dbReference type="NCBI Taxonomy" id="163604"/>
    <lineage>
        <taxon>Bacteria</taxon>
        <taxon>Bacillati</taxon>
        <taxon>Actinomycetota</taxon>
        <taxon>Actinomycetes</taxon>
        <taxon>Streptosporangiales</taxon>
        <taxon>Nocardiopsidaceae</taxon>
        <taxon>Nocardiopsis</taxon>
    </lineage>
</organism>
<keyword evidence="2" id="KW-1185">Reference proteome</keyword>